<evidence type="ECO:0000256" key="1">
    <source>
        <dbReference type="ARBA" id="ARBA00004651"/>
    </source>
</evidence>
<feature type="transmembrane region" description="Helical" evidence="6">
    <location>
        <begin position="39"/>
        <end position="57"/>
    </location>
</feature>
<proteinExistence type="predicted"/>
<reference evidence="7" key="2">
    <citation type="journal article" date="2021" name="Microbiome">
        <title>Successional dynamics and alternative stable states in a saline activated sludge microbial community over 9 years.</title>
        <authorList>
            <person name="Wang Y."/>
            <person name="Ye J."/>
            <person name="Ju F."/>
            <person name="Liu L."/>
            <person name="Boyd J.A."/>
            <person name="Deng Y."/>
            <person name="Parks D.H."/>
            <person name="Jiang X."/>
            <person name="Yin X."/>
            <person name="Woodcroft B.J."/>
            <person name="Tyson G.W."/>
            <person name="Hugenholtz P."/>
            <person name="Polz M.F."/>
            <person name="Zhang T."/>
        </authorList>
    </citation>
    <scope>NUCLEOTIDE SEQUENCE</scope>
    <source>
        <strain evidence="7">HKST-UBA09</strain>
    </source>
</reference>
<accession>A0A955LBN5</accession>
<dbReference type="AlphaFoldDB" id="A0A955LBN5"/>
<keyword evidence="3 6" id="KW-0812">Transmembrane</keyword>
<feature type="transmembrane region" description="Helical" evidence="6">
    <location>
        <begin position="140"/>
        <end position="159"/>
    </location>
</feature>
<name>A0A955LBN5_9BACT</name>
<sequence length="406" mass="45247">MKVLINFIPGIARLFAAIVPILLLFFYTKTASLEQVGLVGYFISLITILGVLTDFGLPEAAQRFIPQSNNKKETIGQILFTEIIVVVLGMLLFTVSDVISDGEISKGYFAMLLIVFFFSISNVVLVIFNGLNYKNRLTAYFFASAVTFFAISAITFLFFDFSAVNSFFIGRLISWVIFTILPLVDLYRLNLLAFSFNIPKKFLKFAFNIFTASFAYVLFTQWDSIVVTQLGSAKENGIYKPVEFLASLPLALRVILETKLLPEFSEIEGKGDFLTLKNKTLFYTKALSALSIIVTIIAIPFTHFGLSIFYNTEIADEGSLIFVLTLIGTFLYILSIPATTALQALNKEHKIRNAATVQSAIFLIFATILFIPLGTVFLPILLVITCGGYFAYTFASVLSIFTEKLK</sequence>
<dbReference type="EMBL" id="JAGQLF010000040">
    <property type="protein sequence ID" value="MCA9387051.1"/>
    <property type="molecule type" value="Genomic_DNA"/>
</dbReference>
<protein>
    <submittedName>
        <fullName evidence="7">Oligosaccharide flippase family protein</fullName>
    </submittedName>
</protein>
<evidence type="ECO:0000313" key="8">
    <source>
        <dbReference type="Proteomes" id="UP000714915"/>
    </source>
</evidence>
<evidence type="ECO:0000256" key="6">
    <source>
        <dbReference type="SAM" id="Phobius"/>
    </source>
</evidence>
<evidence type="ECO:0000256" key="2">
    <source>
        <dbReference type="ARBA" id="ARBA00022475"/>
    </source>
</evidence>
<keyword evidence="2" id="KW-1003">Cell membrane</keyword>
<dbReference type="InterPro" id="IPR050833">
    <property type="entry name" value="Poly_Biosynth_Transport"/>
</dbReference>
<keyword evidence="5 6" id="KW-0472">Membrane</keyword>
<evidence type="ECO:0000313" key="7">
    <source>
        <dbReference type="EMBL" id="MCA9387051.1"/>
    </source>
</evidence>
<evidence type="ECO:0000256" key="5">
    <source>
        <dbReference type="ARBA" id="ARBA00023136"/>
    </source>
</evidence>
<dbReference type="Pfam" id="PF01943">
    <property type="entry name" value="Polysacc_synt"/>
    <property type="match status" value="1"/>
</dbReference>
<keyword evidence="4 6" id="KW-1133">Transmembrane helix</keyword>
<feature type="transmembrane region" description="Helical" evidence="6">
    <location>
        <begin position="7"/>
        <end position="27"/>
    </location>
</feature>
<gene>
    <name evidence="7" type="ORF">KC669_03380</name>
</gene>
<organism evidence="7 8">
    <name type="scientific">Candidatus Dojkabacteria bacterium</name>
    <dbReference type="NCBI Taxonomy" id="2099670"/>
    <lineage>
        <taxon>Bacteria</taxon>
        <taxon>Candidatus Dojkabacteria</taxon>
    </lineage>
</organism>
<dbReference type="PANTHER" id="PTHR30250:SF11">
    <property type="entry name" value="O-ANTIGEN TRANSPORTER-RELATED"/>
    <property type="match status" value="1"/>
</dbReference>
<dbReference type="PANTHER" id="PTHR30250">
    <property type="entry name" value="PST FAMILY PREDICTED COLANIC ACID TRANSPORTER"/>
    <property type="match status" value="1"/>
</dbReference>
<feature type="transmembrane region" description="Helical" evidence="6">
    <location>
        <begin position="108"/>
        <end position="128"/>
    </location>
</feature>
<comment type="caution">
    <text evidence="7">The sequence shown here is derived from an EMBL/GenBank/DDBJ whole genome shotgun (WGS) entry which is preliminary data.</text>
</comment>
<evidence type="ECO:0000256" key="3">
    <source>
        <dbReference type="ARBA" id="ARBA00022692"/>
    </source>
</evidence>
<comment type="subcellular location">
    <subcellularLocation>
        <location evidence="1">Cell membrane</location>
        <topology evidence="1">Multi-pass membrane protein</topology>
    </subcellularLocation>
</comment>
<dbReference type="InterPro" id="IPR002797">
    <property type="entry name" value="Polysacc_synth"/>
</dbReference>
<feature type="transmembrane region" description="Helical" evidence="6">
    <location>
        <begin position="165"/>
        <end position="184"/>
    </location>
</feature>
<feature type="transmembrane region" description="Helical" evidence="6">
    <location>
        <begin position="354"/>
        <end position="374"/>
    </location>
</feature>
<feature type="transmembrane region" description="Helical" evidence="6">
    <location>
        <begin position="282"/>
        <end position="301"/>
    </location>
</feature>
<feature type="transmembrane region" description="Helical" evidence="6">
    <location>
        <begin position="321"/>
        <end position="342"/>
    </location>
</feature>
<dbReference type="GO" id="GO:0005886">
    <property type="term" value="C:plasma membrane"/>
    <property type="evidence" value="ECO:0007669"/>
    <property type="project" value="UniProtKB-SubCell"/>
</dbReference>
<reference evidence="7" key="1">
    <citation type="submission" date="2020-04" db="EMBL/GenBank/DDBJ databases">
        <authorList>
            <person name="Zhang T."/>
        </authorList>
    </citation>
    <scope>NUCLEOTIDE SEQUENCE</scope>
    <source>
        <strain evidence="7">HKST-UBA09</strain>
    </source>
</reference>
<feature type="transmembrane region" description="Helical" evidence="6">
    <location>
        <begin position="380"/>
        <end position="401"/>
    </location>
</feature>
<dbReference type="Proteomes" id="UP000714915">
    <property type="component" value="Unassembled WGS sequence"/>
</dbReference>
<feature type="transmembrane region" description="Helical" evidence="6">
    <location>
        <begin position="78"/>
        <end position="96"/>
    </location>
</feature>
<evidence type="ECO:0000256" key="4">
    <source>
        <dbReference type="ARBA" id="ARBA00022989"/>
    </source>
</evidence>